<dbReference type="InterPro" id="IPR003594">
    <property type="entry name" value="HATPase_dom"/>
</dbReference>
<dbReference type="RefSeq" id="WP_048849184.1">
    <property type="nucleotide sequence ID" value="NZ_BALE01000028.1"/>
</dbReference>
<reference evidence="12 13" key="1">
    <citation type="submission" date="2012-10" db="EMBL/GenBank/DDBJ databases">
        <title>Genome sequencing of Tanticharoenia sakaeratensis NBRC 103193.</title>
        <authorList>
            <person name="Azuma Y."/>
            <person name="Hadano H."/>
            <person name="Hirakawa H."/>
            <person name="Matsushita K."/>
        </authorList>
    </citation>
    <scope>NUCLEOTIDE SEQUENCE [LARGE SCALE GENOMIC DNA]</scope>
    <source>
        <strain evidence="12 13">NBRC 103193</strain>
    </source>
</reference>
<evidence type="ECO:0000259" key="11">
    <source>
        <dbReference type="PROSITE" id="PS50113"/>
    </source>
</evidence>
<dbReference type="EC" id="2.7.13.3" evidence="2"/>
<dbReference type="InterPro" id="IPR004358">
    <property type="entry name" value="Sig_transdc_His_kin-like_C"/>
</dbReference>
<feature type="domain" description="Response regulatory" evidence="9">
    <location>
        <begin position="1045"/>
        <end position="1162"/>
    </location>
</feature>
<dbReference type="SMART" id="SM00388">
    <property type="entry name" value="HisKA"/>
    <property type="match status" value="1"/>
</dbReference>
<dbReference type="CDD" id="cd00082">
    <property type="entry name" value="HisKA"/>
    <property type="match status" value="1"/>
</dbReference>
<dbReference type="PANTHER" id="PTHR43065">
    <property type="entry name" value="SENSOR HISTIDINE KINASE"/>
    <property type="match status" value="1"/>
</dbReference>
<dbReference type="Pfam" id="PF08448">
    <property type="entry name" value="PAS_4"/>
    <property type="match status" value="2"/>
</dbReference>
<dbReference type="STRING" id="1231623.Tasa_028_006"/>
<accession>A0A0D6MLS8</accession>
<dbReference type="OrthoDB" id="7284568at2"/>
<dbReference type="Pfam" id="PF00072">
    <property type="entry name" value="Response_reg"/>
    <property type="match status" value="1"/>
</dbReference>
<dbReference type="InterPro" id="IPR038296">
    <property type="entry name" value="ParD_sf"/>
</dbReference>
<evidence type="ECO:0000313" key="12">
    <source>
        <dbReference type="EMBL" id="GAN54639.1"/>
    </source>
</evidence>
<dbReference type="Pfam" id="PF08447">
    <property type="entry name" value="PAS_3"/>
    <property type="match status" value="1"/>
</dbReference>
<proteinExistence type="predicted"/>
<organism evidence="12 13">
    <name type="scientific">Tanticharoenia sakaeratensis NBRC 103193</name>
    <dbReference type="NCBI Taxonomy" id="1231623"/>
    <lineage>
        <taxon>Bacteria</taxon>
        <taxon>Pseudomonadati</taxon>
        <taxon>Pseudomonadota</taxon>
        <taxon>Alphaproteobacteria</taxon>
        <taxon>Acetobacterales</taxon>
        <taxon>Acetobacteraceae</taxon>
        <taxon>Tanticharoenia</taxon>
    </lineage>
</organism>
<dbReference type="SUPFAM" id="SSF47384">
    <property type="entry name" value="Homodimeric domain of signal transducing histidine kinase"/>
    <property type="match status" value="1"/>
</dbReference>
<dbReference type="SMART" id="SM00448">
    <property type="entry name" value="REC"/>
    <property type="match status" value="1"/>
</dbReference>
<dbReference type="CDD" id="cd00130">
    <property type="entry name" value="PAS"/>
    <property type="match status" value="2"/>
</dbReference>
<dbReference type="InterPro" id="IPR005467">
    <property type="entry name" value="His_kinase_dom"/>
</dbReference>
<evidence type="ECO:0000256" key="2">
    <source>
        <dbReference type="ARBA" id="ARBA00012438"/>
    </source>
</evidence>
<dbReference type="Gene3D" id="1.10.287.130">
    <property type="match status" value="1"/>
</dbReference>
<dbReference type="AlphaFoldDB" id="A0A0D6MLS8"/>
<dbReference type="SMART" id="SM00387">
    <property type="entry name" value="HATPase_c"/>
    <property type="match status" value="1"/>
</dbReference>
<evidence type="ECO:0000313" key="13">
    <source>
        <dbReference type="Proteomes" id="UP000032679"/>
    </source>
</evidence>
<dbReference type="InterPro" id="IPR011006">
    <property type="entry name" value="CheY-like_superfamily"/>
</dbReference>
<dbReference type="SUPFAM" id="SSF52172">
    <property type="entry name" value="CheY-like"/>
    <property type="match status" value="1"/>
</dbReference>
<dbReference type="InterPro" id="IPR036890">
    <property type="entry name" value="HATPase_C_sf"/>
</dbReference>
<keyword evidence="13" id="KW-1185">Reference proteome</keyword>
<dbReference type="Gene3D" id="6.10.10.120">
    <property type="entry name" value="Antitoxin ParD1-like"/>
    <property type="match status" value="1"/>
</dbReference>
<dbReference type="Pfam" id="PF01590">
    <property type="entry name" value="GAF"/>
    <property type="match status" value="1"/>
</dbReference>
<dbReference type="InterPro" id="IPR013655">
    <property type="entry name" value="PAS_fold_3"/>
</dbReference>
<keyword evidence="3 6" id="KW-0597">Phosphoprotein</keyword>
<comment type="caution">
    <text evidence="12">The sequence shown here is derived from an EMBL/GenBank/DDBJ whole genome shotgun (WGS) entry which is preliminary data.</text>
</comment>
<dbReference type="InterPro" id="IPR003018">
    <property type="entry name" value="GAF"/>
</dbReference>
<dbReference type="Pfam" id="PF03693">
    <property type="entry name" value="ParD_antitoxin"/>
    <property type="match status" value="1"/>
</dbReference>
<evidence type="ECO:0000256" key="5">
    <source>
        <dbReference type="ARBA" id="ARBA00022777"/>
    </source>
</evidence>
<dbReference type="PROSITE" id="PS50110">
    <property type="entry name" value="RESPONSE_REGULATORY"/>
    <property type="match status" value="1"/>
</dbReference>
<dbReference type="InterPro" id="IPR000014">
    <property type="entry name" value="PAS"/>
</dbReference>
<evidence type="ECO:0000256" key="4">
    <source>
        <dbReference type="ARBA" id="ARBA00022679"/>
    </source>
</evidence>
<dbReference type="InterPro" id="IPR035965">
    <property type="entry name" value="PAS-like_dom_sf"/>
</dbReference>
<feature type="region of interest" description="Disordered" evidence="7">
    <location>
        <begin position="45"/>
        <end position="90"/>
    </location>
</feature>
<dbReference type="InterPro" id="IPR022789">
    <property type="entry name" value="ParD"/>
</dbReference>
<evidence type="ECO:0000259" key="9">
    <source>
        <dbReference type="PROSITE" id="PS50110"/>
    </source>
</evidence>
<dbReference type="PROSITE" id="PS50109">
    <property type="entry name" value="HIS_KIN"/>
    <property type="match status" value="1"/>
</dbReference>
<keyword evidence="4" id="KW-0808">Transferase</keyword>
<dbReference type="PROSITE" id="PS50112">
    <property type="entry name" value="PAS"/>
    <property type="match status" value="2"/>
</dbReference>
<dbReference type="Gene3D" id="3.30.450.40">
    <property type="match status" value="1"/>
</dbReference>
<dbReference type="Gene3D" id="3.30.450.20">
    <property type="entry name" value="PAS domain"/>
    <property type="match status" value="4"/>
</dbReference>
<dbReference type="NCBIfam" id="TIGR00229">
    <property type="entry name" value="sensory_box"/>
    <property type="match status" value="2"/>
</dbReference>
<dbReference type="SUPFAM" id="SSF55781">
    <property type="entry name" value="GAF domain-like"/>
    <property type="match status" value="1"/>
</dbReference>
<comment type="catalytic activity">
    <reaction evidence="1">
        <text>ATP + protein L-histidine = ADP + protein N-phospho-L-histidine.</text>
        <dbReference type="EC" id="2.7.13.3"/>
    </reaction>
</comment>
<dbReference type="Gene3D" id="3.40.50.2300">
    <property type="match status" value="1"/>
</dbReference>
<evidence type="ECO:0000256" key="3">
    <source>
        <dbReference type="ARBA" id="ARBA00022553"/>
    </source>
</evidence>
<dbReference type="SMART" id="SM00091">
    <property type="entry name" value="PAS"/>
    <property type="match status" value="4"/>
</dbReference>
<gene>
    <name evidence="12" type="ORF">Tasa_028_006</name>
</gene>
<dbReference type="PROSITE" id="PS50113">
    <property type="entry name" value="PAC"/>
    <property type="match status" value="1"/>
</dbReference>
<name>A0A0D6MLS8_9PROT</name>
<dbReference type="GO" id="GO:0000155">
    <property type="term" value="F:phosphorelay sensor kinase activity"/>
    <property type="evidence" value="ECO:0007669"/>
    <property type="project" value="InterPro"/>
</dbReference>
<feature type="domain" description="PAS" evidence="10">
    <location>
        <begin position="676"/>
        <end position="722"/>
    </location>
</feature>
<dbReference type="SMART" id="SM00086">
    <property type="entry name" value="PAC"/>
    <property type="match status" value="3"/>
</dbReference>
<dbReference type="SUPFAM" id="SSF55785">
    <property type="entry name" value="PYP-like sensor domain (PAS domain)"/>
    <property type="match status" value="4"/>
</dbReference>
<dbReference type="InterPro" id="IPR029016">
    <property type="entry name" value="GAF-like_dom_sf"/>
</dbReference>
<feature type="domain" description="PAS" evidence="10">
    <location>
        <begin position="365"/>
        <end position="423"/>
    </location>
</feature>
<evidence type="ECO:0000259" key="8">
    <source>
        <dbReference type="PROSITE" id="PS50109"/>
    </source>
</evidence>
<feature type="compositionally biased region" description="Pro residues" evidence="7">
    <location>
        <begin position="53"/>
        <end position="62"/>
    </location>
</feature>
<feature type="domain" description="PAC" evidence="11">
    <location>
        <begin position="288"/>
        <end position="344"/>
    </location>
</feature>
<dbReference type="Pfam" id="PF02518">
    <property type="entry name" value="HATPase_c"/>
    <property type="match status" value="1"/>
</dbReference>
<sequence length="1172" mass="127829">MDQISPTPLDASNPLDDDLARFIADEIASGRHASARDVISHALRALRDNGQPAPAPTPPARTQPPRAASSRVPSGQAPFGQPPSSPAPWHSAEHFAVLRDSDAIGFFTRDTARDVIEGDARYAALLGIDADAMARGIPLADMVARVHPDDRADYLQVPESHTRGETRRYLRQFRIMGRDGHMLHLLARGTTQASDPTRNLGVVVDMTDLKVAETALAASEELNRRIFESSADCIKILDLDGRLLFMSEGGRTAMEIEDFSRVRNCPWLDFWNGPQRAAASRALDAARQGGTGRFQGAAPTAKGNARTWDVVVTPIRGADGRPERVLAVSRDITRLRRAERALADTETHWRSLFMSLQEGFMIGELIRDEHGRACDWRYVEANPAFGRLLGFPSEDVIGRTVKSLLPGIQDAWIEEMATVVETGHHATFLRPIMRDAARAWPIPWPNPEPARWYEGHALPTGGDRFAVLFLEITDRLRTESRQNALLGLADRLRDLEDPAAIAREASMVIAETLQVAHVGYADVQGAGDRIVITADWSEPGRPDIPRQHALRNYGSYVEDLVRGRNAVVHDTLADARTADMAPNLAAIAVRAFVNMPLMEDGRFVALLFMNAAEPRHWTEQEISFAASVAWRMRATIERRRAEARIRELATVLERAVAERTRERDSMWRLSGDLMGVLDEDRRLTAVNDAWTRTLGWSAAEVVGYDATHIVHPDQADTTAQAIAALRDPTTPASGFENRIRTRDGSYRIIAWHAAAEGGRTFLIGRDVTTQRATEDALRQAQKMEAVGQLTGGLAHDFNNLLTGITAGLELLRRKIERIPASEPSASGLLRYVDAAHGAALRAASLTHRLLAFSRRQTLDPKPVDLNRLIDGMEDLIRRTIGPTITLDVRRDETLGPILADAHQVENALLNLCINARDAMADGGRMTISTTLRPQATGTDTAGETSSSRYARLSVTDTGTGMAPDIMARAFDPFFTTKPIGRGTGLGLSMVYGFAHQSGGHTAITSTPGIGSTVSIDLPFSDGAATSDAEAVETSISSRTDADGRQILLVDDEPTIRMLAHDIAEDAGHTIRTAADADAATALLGDPAIAIDLLITDVGLPGGMNGRQLADHARTLRPNLPVLFITGYAEHTVLTANDLRPGMYLLTKPFPIQTLADKIEDILKSAPRADTTA</sequence>
<evidence type="ECO:0000256" key="1">
    <source>
        <dbReference type="ARBA" id="ARBA00000085"/>
    </source>
</evidence>
<evidence type="ECO:0000259" key="10">
    <source>
        <dbReference type="PROSITE" id="PS50112"/>
    </source>
</evidence>
<dbReference type="SUPFAM" id="SSF55874">
    <property type="entry name" value="ATPase domain of HSP90 chaperone/DNA topoisomerase II/histidine kinase"/>
    <property type="match status" value="1"/>
</dbReference>
<dbReference type="Gene3D" id="3.30.565.10">
    <property type="entry name" value="Histidine kinase-like ATPase, C-terminal domain"/>
    <property type="match status" value="1"/>
</dbReference>
<dbReference type="InterPro" id="IPR001610">
    <property type="entry name" value="PAC"/>
</dbReference>
<feature type="modified residue" description="4-aspartylphosphate" evidence="6">
    <location>
        <position position="1096"/>
    </location>
</feature>
<dbReference type="InterPro" id="IPR013656">
    <property type="entry name" value="PAS_4"/>
</dbReference>
<keyword evidence="5 12" id="KW-0418">Kinase</keyword>
<evidence type="ECO:0000256" key="7">
    <source>
        <dbReference type="SAM" id="MobiDB-lite"/>
    </source>
</evidence>
<dbReference type="PRINTS" id="PR00344">
    <property type="entry name" value="BCTRLSENSOR"/>
</dbReference>
<dbReference type="InterPro" id="IPR003661">
    <property type="entry name" value="HisK_dim/P_dom"/>
</dbReference>
<dbReference type="EMBL" id="BALE01000028">
    <property type="protein sequence ID" value="GAN54639.1"/>
    <property type="molecule type" value="Genomic_DNA"/>
</dbReference>
<dbReference type="Proteomes" id="UP000032679">
    <property type="component" value="Unassembled WGS sequence"/>
</dbReference>
<dbReference type="SMART" id="SM00065">
    <property type="entry name" value="GAF"/>
    <property type="match status" value="1"/>
</dbReference>
<feature type="domain" description="Histidine kinase" evidence="8">
    <location>
        <begin position="792"/>
        <end position="1021"/>
    </location>
</feature>
<dbReference type="Pfam" id="PF00512">
    <property type="entry name" value="HisKA"/>
    <property type="match status" value="1"/>
</dbReference>
<dbReference type="InterPro" id="IPR001789">
    <property type="entry name" value="Sig_transdc_resp-reg_receiver"/>
</dbReference>
<dbReference type="PANTHER" id="PTHR43065:SF42">
    <property type="entry name" value="TWO-COMPONENT SENSOR PPRA"/>
    <property type="match status" value="1"/>
</dbReference>
<evidence type="ECO:0000256" key="6">
    <source>
        <dbReference type="PROSITE-ProRule" id="PRU00169"/>
    </source>
</evidence>
<dbReference type="InterPro" id="IPR036097">
    <property type="entry name" value="HisK_dim/P_sf"/>
</dbReference>
<dbReference type="InterPro" id="IPR000700">
    <property type="entry name" value="PAS-assoc_C"/>
</dbReference>
<protein>
    <recommendedName>
        <fullName evidence="2">histidine kinase</fullName>
        <ecNumber evidence="2">2.7.13.3</ecNumber>
    </recommendedName>
</protein>